<sequence>MAPRVKRESLPILDLKVKEFLQELKNVFDTPKCHYLIHYARLISSYGPLRPLWCMRFESKHQYFKTVSSTCRNFINIAASVAKKHQFKQCWEFSSENMLCDYEKVTGTSVSTPFTSLPRELQNTLKSHKSCQAIDFAGKTLQRVKEVCVNNAKYTTKDVFVIDDVHTEEVPLFFQVKYVFNIDTLWILCGKLLLPQSFDSHFHAFRVSYDKDWFCLMPGEELDYQALDLCG</sequence>
<reference evidence="1 2" key="1">
    <citation type="submission" date="2024-02" db="EMBL/GenBank/DDBJ databases">
        <title>Chromosome-level genome assembly of the Eurasian Minnow (Phoxinus phoxinus).</title>
        <authorList>
            <person name="Oriowo T.O."/>
            <person name="Martin S."/>
            <person name="Stange M."/>
            <person name="Chrysostomakis Y."/>
            <person name="Brown T."/>
            <person name="Winkler S."/>
            <person name="Kukowka S."/>
            <person name="Myers E.W."/>
            <person name="Bohne A."/>
        </authorList>
    </citation>
    <scope>NUCLEOTIDE SEQUENCE [LARGE SCALE GENOMIC DNA]</scope>
    <source>
        <strain evidence="1">ZFMK-TIS-60720</strain>
        <tissue evidence="1">Whole Organism</tissue>
    </source>
</reference>
<dbReference type="Proteomes" id="UP001364617">
    <property type="component" value="Unassembled WGS sequence"/>
</dbReference>
<comment type="caution">
    <text evidence="1">The sequence shown here is derived from an EMBL/GenBank/DDBJ whole genome shotgun (WGS) entry which is preliminary data.</text>
</comment>
<proteinExistence type="predicted"/>
<accession>A0AAN9HE34</accession>
<organism evidence="1 2">
    <name type="scientific">Phoxinus phoxinus</name>
    <name type="common">Eurasian minnow</name>
    <dbReference type="NCBI Taxonomy" id="58324"/>
    <lineage>
        <taxon>Eukaryota</taxon>
        <taxon>Metazoa</taxon>
        <taxon>Chordata</taxon>
        <taxon>Craniata</taxon>
        <taxon>Vertebrata</taxon>
        <taxon>Euteleostomi</taxon>
        <taxon>Actinopterygii</taxon>
        <taxon>Neopterygii</taxon>
        <taxon>Teleostei</taxon>
        <taxon>Ostariophysi</taxon>
        <taxon>Cypriniformes</taxon>
        <taxon>Leuciscidae</taxon>
        <taxon>Phoxininae</taxon>
        <taxon>Phoxinus</taxon>
    </lineage>
</organism>
<protein>
    <submittedName>
        <fullName evidence="1">Uncharacterized protein</fullName>
    </submittedName>
</protein>
<evidence type="ECO:0000313" key="2">
    <source>
        <dbReference type="Proteomes" id="UP001364617"/>
    </source>
</evidence>
<gene>
    <name evidence="1" type="ORF">R3I93_004661</name>
</gene>
<evidence type="ECO:0000313" key="1">
    <source>
        <dbReference type="EMBL" id="KAK7172402.1"/>
    </source>
</evidence>
<dbReference type="EMBL" id="JAYKXH010000004">
    <property type="protein sequence ID" value="KAK7172402.1"/>
    <property type="molecule type" value="Genomic_DNA"/>
</dbReference>
<keyword evidence="2" id="KW-1185">Reference proteome</keyword>
<dbReference type="AlphaFoldDB" id="A0AAN9HE34"/>
<name>A0AAN9HE34_9TELE</name>